<feature type="domain" description="Pre-C2HC" evidence="2">
    <location>
        <begin position="10"/>
        <end position="64"/>
    </location>
</feature>
<reference evidence="3 4" key="1">
    <citation type="journal article" date="2024" name="BMC Genomics">
        <title>De novo assembly and annotation of Popillia japonica's genome with initial clues to its potential as an invasive pest.</title>
        <authorList>
            <person name="Cucini C."/>
            <person name="Boschi S."/>
            <person name="Funari R."/>
            <person name="Cardaioli E."/>
            <person name="Iannotti N."/>
            <person name="Marturano G."/>
            <person name="Paoli F."/>
            <person name="Bruttini M."/>
            <person name="Carapelli A."/>
            <person name="Frati F."/>
            <person name="Nardi F."/>
        </authorList>
    </citation>
    <scope>NUCLEOTIDE SEQUENCE [LARGE SCALE GENOMIC DNA]</scope>
    <source>
        <strain evidence="3">DMR45628</strain>
    </source>
</reference>
<organism evidence="3 4">
    <name type="scientific">Popillia japonica</name>
    <name type="common">Japanese beetle</name>
    <dbReference type="NCBI Taxonomy" id="7064"/>
    <lineage>
        <taxon>Eukaryota</taxon>
        <taxon>Metazoa</taxon>
        <taxon>Ecdysozoa</taxon>
        <taxon>Arthropoda</taxon>
        <taxon>Hexapoda</taxon>
        <taxon>Insecta</taxon>
        <taxon>Pterygota</taxon>
        <taxon>Neoptera</taxon>
        <taxon>Endopterygota</taxon>
        <taxon>Coleoptera</taxon>
        <taxon>Polyphaga</taxon>
        <taxon>Scarabaeiformia</taxon>
        <taxon>Scarabaeidae</taxon>
        <taxon>Rutelinae</taxon>
        <taxon>Popillia</taxon>
    </lineage>
</organism>
<accession>A0AAW1IB98</accession>
<evidence type="ECO:0000313" key="4">
    <source>
        <dbReference type="Proteomes" id="UP001458880"/>
    </source>
</evidence>
<proteinExistence type="predicted"/>
<sequence>MEITEEEVFNDWRNYGFTPEVVVRMRRPRDRAPKPLVLVKVPREQKNIYHLREVLSLEITVEALKPNHSIGQCYRCQRFGHAQSRCTAPRKCVTCAGDHEPGTCTRPKQIPATCANCGEDHPANYRGCARFPKTNPRPLKISGEQGDDGRSCPRAMTSSLRDRA</sequence>
<dbReference type="Proteomes" id="UP001458880">
    <property type="component" value="Unassembled WGS sequence"/>
</dbReference>
<feature type="region of interest" description="Disordered" evidence="1">
    <location>
        <begin position="134"/>
        <end position="164"/>
    </location>
</feature>
<dbReference type="AlphaFoldDB" id="A0AAW1IB98"/>
<name>A0AAW1IB98_POPJA</name>
<protein>
    <submittedName>
        <fullName evidence="3">Zinc finger associated protein</fullName>
    </submittedName>
</protein>
<dbReference type="EMBL" id="JASPKY010000709">
    <property type="protein sequence ID" value="KAK9686401.1"/>
    <property type="molecule type" value="Genomic_DNA"/>
</dbReference>
<evidence type="ECO:0000313" key="3">
    <source>
        <dbReference type="EMBL" id="KAK9686401.1"/>
    </source>
</evidence>
<dbReference type="PANTHER" id="PTHR33273:SF2">
    <property type="entry name" value="ENDONUCLEASE_EXONUCLEASE_PHOSPHATASE DOMAIN-CONTAINING PROTEIN"/>
    <property type="match status" value="1"/>
</dbReference>
<comment type="caution">
    <text evidence="3">The sequence shown here is derived from an EMBL/GenBank/DDBJ whole genome shotgun (WGS) entry which is preliminary data.</text>
</comment>
<dbReference type="PANTHER" id="PTHR33273">
    <property type="entry name" value="DOMAIN-CONTAINING PROTEIN, PUTATIVE-RELATED"/>
    <property type="match status" value="1"/>
</dbReference>
<dbReference type="InterPro" id="IPR006579">
    <property type="entry name" value="Pre_C2HC_dom"/>
</dbReference>
<evidence type="ECO:0000259" key="2">
    <source>
        <dbReference type="Pfam" id="PF07530"/>
    </source>
</evidence>
<keyword evidence="4" id="KW-1185">Reference proteome</keyword>
<dbReference type="Pfam" id="PF07530">
    <property type="entry name" value="PRE_C2HC"/>
    <property type="match status" value="1"/>
</dbReference>
<evidence type="ECO:0000256" key="1">
    <source>
        <dbReference type="SAM" id="MobiDB-lite"/>
    </source>
</evidence>
<gene>
    <name evidence="3" type="ORF">QE152_g37218</name>
</gene>